<dbReference type="GO" id="GO:0035494">
    <property type="term" value="P:SNARE complex disassembly"/>
    <property type="evidence" value="ECO:0007669"/>
    <property type="project" value="InterPro"/>
</dbReference>
<dbReference type="Gene3D" id="3.40.50.300">
    <property type="entry name" value="P-loop containing nucleotide triphosphate hydrolases"/>
    <property type="match status" value="2"/>
</dbReference>
<dbReference type="EnsemblMetazoa" id="OVOC11943.1">
    <property type="protein sequence ID" value="OVOC11943.1"/>
    <property type="gene ID" value="WBGene00248752"/>
</dbReference>
<keyword evidence="11 15" id="KW-0931">ER-Golgi transport</keyword>
<evidence type="ECO:0000256" key="5">
    <source>
        <dbReference type="ARBA" id="ARBA00022448"/>
    </source>
</evidence>
<reference evidence="18" key="2">
    <citation type="submission" date="2022-06" db="UniProtKB">
        <authorList>
            <consortium name="EnsemblMetazoa"/>
        </authorList>
    </citation>
    <scope>IDENTIFICATION</scope>
</reference>
<dbReference type="Pfam" id="PF17862">
    <property type="entry name" value="AAA_lid_3"/>
    <property type="match status" value="1"/>
</dbReference>
<dbReference type="GO" id="GO:0046872">
    <property type="term" value="F:metal ion binding"/>
    <property type="evidence" value="ECO:0007669"/>
    <property type="project" value="UniProtKB-UniRule"/>
</dbReference>
<evidence type="ECO:0000256" key="2">
    <source>
        <dbReference type="ARBA" id="ARBA00006914"/>
    </source>
</evidence>
<dbReference type="Pfam" id="PF00004">
    <property type="entry name" value="AAA"/>
    <property type="match status" value="2"/>
</dbReference>
<evidence type="ECO:0000256" key="8">
    <source>
        <dbReference type="ARBA" id="ARBA00022741"/>
    </source>
</evidence>
<dbReference type="InterPro" id="IPR039812">
    <property type="entry name" value="Vesicle-fus_ATPase"/>
</dbReference>
<keyword evidence="15" id="KW-0479">Metal-binding</keyword>
<evidence type="ECO:0000256" key="9">
    <source>
        <dbReference type="ARBA" id="ARBA00022840"/>
    </source>
</evidence>
<evidence type="ECO:0000256" key="12">
    <source>
        <dbReference type="ARBA" id="ARBA00022927"/>
    </source>
</evidence>
<keyword evidence="7" id="KW-0677">Repeat</keyword>
<dbReference type="InterPro" id="IPR003593">
    <property type="entry name" value="AAA+_ATPase"/>
</dbReference>
<feature type="domain" description="AAA+ ATPase" evidence="16">
    <location>
        <begin position="542"/>
        <end position="678"/>
    </location>
</feature>
<dbReference type="Gene3D" id="1.10.8.60">
    <property type="match status" value="2"/>
</dbReference>
<comment type="subunit">
    <text evidence="3">Homohexamer.</text>
</comment>
<dbReference type="FunFam" id="3.40.50.300:FF:000166">
    <property type="entry name" value="vesicle-fusing ATPase isoform X1"/>
    <property type="match status" value="1"/>
</dbReference>
<dbReference type="Gene3D" id="3.10.330.10">
    <property type="match status" value="1"/>
</dbReference>
<dbReference type="FunFam" id="2.40.40.20:FF:000012">
    <property type="entry name" value="Vesicle-fusing ATPase protein"/>
    <property type="match status" value="1"/>
</dbReference>
<keyword evidence="10 15" id="KW-0460">Magnesium</keyword>
<dbReference type="PROSITE" id="PS00674">
    <property type="entry name" value="AAA"/>
    <property type="match status" value="1"/>
</dbReference>
<comment type="function">
    <text evidence="14 15">Required for vesicle-mediated transport. Catalyzes the fusion of transport vesicles within the Golgi cisternae. Is also required for transport from the endoplasmic reticulum to the Golgi stack. Seems to function as a fusion protein required for the delivery of cargo proteins to all compartments of the Golgi stack independent of vesicle origin.</text>
</comment>
<dbReference type="Pfam" id="PF02359">
    <property type="entry name" value="CDC48_N"/>
    <property type="match status" value="1"/>
</dbReference>
<keyword evidence="9 15" id="KW-0067">ATP-binding</keyword>
<sequence length="750" mass="83220">MTIKMRVRKCPTDDLALTNCAILSSNALNGLDIKHLLVKTGPAHHFVFSVRNHPSLKTDEIAFALSQRKWAKLSLDQEVEVQQFNFNNNQFIGSITFAADFQSKKNQTCEPLNTDHMAREFSIQFSGHAFTRGELLVFKFDDDKGKSHTLALTVTSILGIDLSLATNPQAVSHMKPIEIDAGQLLPNSVIIFDKAEDSVLNLIGKSKGKSSYRSIINPDWDFQKMGIGGLDKEFSGIFRRAFASRVFPPEFIEQLGMKHVRGILLYGPPGTGKTLMARQIGKMLNAREPKIINGPQILDKYVGESESNIRKLFADAEEEWKRCGANSGLHIIIFDEIDAICKQRGSVAGSTAVHDTVVNQLLAKMDGVEQLNNILVIGMTNRKDMIDEALLRPGRMEVQMEISLPDEAGRLQILKIHTARMREYDKLDPNVDLIELAKKTKNFSGAELEGLVRAAQSSAMNRLVKAGGKVQLDADAVEKLMINVDDFNYALENDVKPAFGHSNEELEKYLVGGFISWSAQVTQILEQGALLVKQVRSPDTRGFASVLLAGSPNSGKTCFAAMIAKASDYPFIKVISAEDMVGYTETAKCATLRKVFDDAYRSPLSCVIVDGVERLLDFSPIGPRYSNLVLQALFLLVKKLPPQNRRLLVIATSSNRSFLRELGLLSAFCTIIDVPALTTVQHIMAVIEDTNALSRQECDEIRNELSRTTKEYFIGIKKLLNVIDMARECEPVDRVSVIVQSLMSETFSNS</sequence>
<dbReference type="InterPro" id="IPR003338">
    <property type="entry name" value="CDC4_N-term_subdom"/>
</dbReference>
<keyword evidence="5 15" id="KW-0813">Transport</keyword>
<keyword evidence="8 15" id="KW-0547">Nucleotide-binding</keyword>
<evidence type="ECO:0000256" key="3">
    <source>
        <dbReference type="ARBA" id="ARBA00011643"/>
    </source>
</evidence>
<keyword evidence="15" id="KW-0378">Hydrolase</keyword>
<name>A0A8R1TLS0_ONCVO</name>
<dbReference type="EMBL" id="CMVM020000016">
    <property type="status" value="NOT_ANNOTATED_CDS"/>
    <property type="molecule type" value="Genomic_DNA"/>
</dbReference>
<protein>
    <recommendedName>
        <fullName evidence="4 15">Vesicle-fusing ATPase</fullName>
        <ecNumber evidence="4 15">3.6.4.6</ecNumber>
    </recommendedName>
</protein>
<comment type="similarity">
    <text evidence="2 15">Belongs to the AAA ATPase family.</text>
</comment>
<dbReference type="OMA" id="CFDNEIA"/>
<dbReference type="InterPro" id="IPR009010">
    <property type="entry name" value="Asp_de-COase-like_dom_sf"/>
</dbReference>
<feature type="domain" description="AAA+ ATPase" evidence="16">
    <location>
        <begin position="259"/>
        <end position="406"/>
    </location>
</feature>
<accession>A0A8R1TLS0</accession>
<dbReference type="SUPFAM" id="SSF54585">
    <property type="entry name" value="Cdc48 domain 2-like"/>
    <property type="match status" value="1"/>
</dbReference>
<evidence type="ECO:0000259" key="17">
    <source>
        <dbReference type="SMART" id="SM01073"/>
    </source>
</evidence>
<evidence type="ECO:0000256" key="13">
    <source>
        <dbReference type="ARBA" id="ARBA00048883"/>
    </source>
</evidence>
<evidence type="ECO:0000256" key="7">
    <source>
        <dbReference type="ARBA" id="ARBA00022737"/>
    </source>
</evidence>
<dbReference type="FunFam" id="3.40.50.300:FF:000187">
    <property type="entry name" value="Vesicular-fusion ATPase SEC18"/>
    <property type="match status" value="1"/>
</dbReference>
<evidence type="ECO:0000256" key="14">
    <source>
        <dbReference type="ARBA" id="ARBA00056429"/>
    </source>
</evidence>
<dbReference type="GO" id="GO:0005524">
    <property type="term" value="F:ATP binding"/>
    <property type="evidence" value="ECO:0007669"/>
    <property type="project" value="UniProtKB-UniRule"/>
</dbReference>
<comment type="cofactor">
    <cofactor evidence="15">
        <name>Mg(2+)</name>
        <dbReference type="ChEBI" id="CHEBI:18420"/>
    </cofactor>
    <text evidence="15">Binds 1 Mg(2+) ion per subunit.</text>
</comment>
<dbReference type="EC" id="3.6.4.6" evidence="4 15"/>
<dbReference type="InterPro" id="IPR054419">
    <property type="entry name" value="NSF_ATPase_lid"/>
</dbReference>
<dbReference type="Proteomes" id="UP000024404">
    <property type="component" value="Unassembled WGS sequence"/>
</dbReference>
<dbReference type="InterPro" id="IPR003959">
    <property type="entry name" value="ATPase_AAA_core"/>
</dbReference>
<dbReference type="InterPro" id="IPR029067">
    <property type="entry name" value="CDC48_domain_2-like_sf"/>
</dbReference>
<keyword evidence="6 15" id="KW-0963">Cytoplasm</keyword>
<feature type="domain" description="CDC48 N-terminal subdomain" evidence="17">
    <location>
        <begin position="4"/>
        <end position="86"/>
    </location>
</feature>
<evidence type="ECO:0000259" key="16">
    <source>
        <dbReference type="SMART" id="SM00382"/>
    </source>
</evidence>
<evidence type="ECO:0000256" key="6">
    <source>
        <dbReference type="ARBA" id="ARBA00022490"/>
    </source>
</evidence>
<comment type="catalytic activity">
    <reaction evidence="13 15">
        <text>ATP + H2O = ADP + phosphate + H(+)</text>
        <dbReference type="Rhea" id="RHEA:13065"/>
        <dbReference type="ChEBI" id="CHEBI:15377"/>
        <dbReference type="ChEBI" id="CHEBI:15378"/>
        <dbReference type="ChEBI" id="CHEBI:30616"/>
        <dbReference type="ChEBI" id="CHEBI:43474"/>
        <dbReference type="ChEBI" id="CHEBI:456216"/>
        <dbReference type="EC" id="3.6.4.6"/>
    </reaction>
</comment>
<comment type="subcellular location">
    <subcellularLocation>
        <location evidence="1 15">Cytoplasm</location>
    </subcellularLocation>
</comment>
<dbReference type="GO" id="GO:0005795">
    <property type="term" value="C:Golgi stack"/>
    <property type="evidence" value="ECO:0007669"/>
    <property type="project" value="TreeGrafter"/>
</dbReference>
<evidence type="ECO:0000256" key="1">
    <source>
        <dbReference type="ARBA" id="ARBA00004496"/>
    </source>
</evidence>
<keyword evidence="12 15" id="KW-0653">Protein transport</keyword>
<dbReference type="InterPro" id="IPR027417">
    <property type="entry name" value="P-loop_NTPase"/>
</dbReference>
<organism evidence="18 19">
    <name type="scientific">Onchocerca volvulus</name>
    <dbReference type="NCBI Taxonomy" id="6282"/>
    <lineage>
        <taxon>Eukaryota</taxon>
        <taxon>Metazoa</taxon>
        <taxon>Ecdysozoa</taxon>
        <taxon>Nematoda</taxon>
        <taxon>Chromadorea</taxon>
        <taxon>Rhabditida</taxon>
        <taxon>Spirurina</taxon>
        <taxon>Spiruromorpha</taxon>
        <taxon>Filarioidea</taxon>
        <taxon>Onchocercidae</taxon>
        <taxon>Onchocerca</taxon>
    </lineage>
</organism>
<dbReference type="CDD" id="cd19504">
    <property type="entry name" value="RecA-like_NSF-SEC18_r1-like"/>
    <property type="match status" value="1"/>
</dbReference>
<evidence type="ECO:0000256" key="15">
    <source>
        <dbReference type="RuleBase" id="RU367045"/>
    </source>
</evidence>
<dbReference type="PANTHER" id="PTHR23078:SF3">
    <property type="entry name" value="VESICLE-FUSING ATPASE"/>
    <property type="match status" value="1"/>
</dbReference>
<dbReference type="FunFam" id="1.10.8.60:FF:000026">
    <property type="entry name" value="vesicle-fusing ATPase isoform X1"/>
    <property type="match status" value="1"/>
</dbReference>
<dbReference type="Pfam" id="PF21964">
    <property type="entry name" value="NSF_ATPase_lid"/>
    <property type="match status" value="1"/>
</dbReference>
<proteinExistence type="inferred from homology"/>
<dbReference type="Gene3D" id="2.40.40.20">
    <property type="match status" value="1"/>
</dbReference>
<keyword evidence="19" id="KW-1185">Reference proteome</keyword>
<evidence type="ECO:0000256" key="10">
    <source>
        <dbReference type="ARBA" id="ARBA00022842"/>
    </source>
</evidence>
<dbReference type="AlphaFoldDB" id="A0A8R1TLS0"/>
<dbReference type="SUPFAM" id="SSF50692">
    <property type="entry name" value="ADC-like"/>
    <property type="match status" value="1"/>
</dbReference>
<dbReference type="InterPro" id="IPR003960">
    <property type="entry name" value="ATPase_AAA_CS"/>
</dbReference>
<dbReference type="GO" id="GO:0043001">
    <property type="term" value="P:Golgi to plasma membrane protein transport"/>
    <property type="evidence" value="ECO:0007669"/>
    <property type="project" value="TreeGrafter"/>
</dbReference>
<dbReference type="InterPro" id="IPR041569">
    <property type="entry name" value="AAA_lid_3"/>
</dbReference>
<evidence type="ECO:0000313" key="18">
    <source>
        <dbReference type="EnsemblMetazoa" id="OVOC11943.1"/>
    </source>
</evidence>
<dbReference type="GO" id="GO:0006891">
    <property type="term" value="P:intra-Golgi vesicle-mediated transport"/>
    <property type="evidence" value="ECO:0007669"/>
    <property type="project" value="TreeGrafter"/>
</dbReference>
<dbReference type="SMART" id="SM00382">
    <property type="entry name" value="AAA"/>
    <property type="match status" value="2"/>
</dbReference>
<dbReference type="GO" id="GO:0016887">
    <property type="term" value="F:ATP hydrolysis activity"/>
    <property type="evidence" value="ECO:0007669"/>
    <property type="project" value="InterPro"/>
</dbReference>
<evidence type="ECO:0000256" key="4">
    <source>
        <dbReference type="ARBA" id="ARBA00012674"/>
    </source>
</evidence>
<evidence type="ECO:0000256" key="11">
    <source>
        <dbReference type="ARBA" id="ARBA00022892"/>
    </source>
</evidence>
<reference evidence="19" key="1">
    <citation type="submission" date="2013-10" db="EMBL/GenBank/DDBJ databases">
        <title>Genome sequencing of Onchocerca volvulus.</title>
        <authorList>
            <person name="Cotton J."/>
            <person name="Tsai J."/>
            <person name="Stanley E."/>
            <person name="Tracey A."/>
            <person name="Holroyd N."/>
            <person name="Lustigman S."/>
            <person name="Berriman M."/>
        </authorList>
    </citation>
    <scope>NUCLEOTIDE SEQUENCE</scope>
</reference>
<dbReference type="PANTHER" id="PTHR23078">
    <property type="entry name" value="VESICULAR-FUSION PROTEIN NSF"/>
    <property type="match status" value="1"/>
</dbReference>
<dbReference type="SUPFAM" id="SSF52540">
    <property type="entry name" value="P-loop containing nucleoside triphosphate hydrolases"/>
    <property type="match status" value="2"/>
</dbReference>
<dbReference type="SMART" id="SM01073">
    <property type="entry name" value="CDC48_N"/>
    <property type="match status" value="1"/>
</dbReference>
<evidence type="ECO:0000313" key="19">
    <source>
        <dbReference type="Proteomes" id="UP000024404"/>
    </source>
</evidence>